<accession>A0ACC0VAG9</accession>
<name>A0ACC0VAG9_9HYPO</name>
<comment type="caution">
    <text evidence="1">The sequence shown here is derived from an EMBL/GenBank/DDBJ whole genome shotgun (WGS) entry which is preliminary data.</text>
</comment>
<organism evidence="1 2">
    <name type="scientific">Trichothecium roseum</name>
    <dbReference type="NCBI Taxonomy" id="47278"/>
    <lineage>
        <taxon>Eukaryota</taxon>
        <taxon>Fungi</taxon>
        <taxon>Dikarya</taxon>
        <taxon>Ascomycota</taxon>
        <taxon>Pezizomycotina</taxon>
        <taxon>Sordariomycetes</taxon>
        <taxon>Hypocreomycetidae</taxon>
        <taxon>Hypocreales</taxon>
        <taxon>Hypocreales incertae sedis</taxon>
        <taxon>Trichothecium</taxon>
    </lineage>
</organism>
<evidence type="ECO:0000313" key="2">
    <source>
        <dbReference type="Proteomes" id="UP001163324"/>
    </source>
</evidence>
<proteinExistence type="predicted"/>
<protein>
    <submittedName>
        <fullName evidence="1">Uncharacterized protein</fullName>
    </submittedName>
</protein>
<dbReference type="EMBL" id="CM047941">
    <property type="protein sequence ID" value="KAI9902705.1"/>
    <property type="molecule type" value="Genomic_DNA"/>
</dbReference>
<dbReference type="Proteomes" id="UP001163324">
    <property type="component" value="Chromosome 2"/>
</dbReference>
<gene>
    <name evidence="1" type="ORF">N3K66_002057</name>
</gene>
<keyword evidence="2" id="KW-1185">Reference proteome</keyword>
<sequence>MDIDDDAPPELVNTAPGTIPDEINVKVPITIVTGYLGAGKTTLLNYILTAQHGKKIAVIMNEFGDSLDIEKSLTVNQGDKQVEEWLEVGNGCLCCSVKDTGVNAIESLMEKKGAFDYILLETTGLADPGNLAPLFWVDDGLGSTIYLDGIVTLVDAKNILLSLDDPNDQTTIHEGDDHSHKGPALTTAHLQISHADVVVINKADLVSEEDLNNVKFRVLSINGAAKIHVTEQGVVPKLEGFLLDLHAYDQFSEAEAAAKGHSHLDPTISTISFPINTLRPGQLEQVDKWLRSVLWDHKLPEASKEDQFEVHRSKGRLVLDNGEVKMLQGVREIFELIDAPQEQKVAQLKGKIILIGRRLGGVDFESSFKQMVR</sequence>
<evidence type="ECO:0000313" key="1">
    <source>
        <dbReference type="EMBL" id="KAI9902705.1"/>
    </source>
</evidence>
<reference evidence="1" key="1">
    <citation type="submission" date="2022-10" db="EMBL/GenBank/DDBJ databases">
        <title>Complete Genome of Trichothecium roseum strain YXFP-22015, a Plant Pathogen Isolated from Citrus.</title>
        <authorList>
            <person name="Wang Y."/>
            <person name="Zhu L."/>
        </authorList>
    </citation>
    <scope>NUCLEOTIDE SEQUENCE</scope>
    <source>
        <strain evidence="1">YXFP-22015</strain>
    </source>
</reference>